<evidence type="ECO:0000313" key="3">
    <source>
        <dbReference type="Proteomes" id="UP000198729"/>
    </source>
</evidence>
<dbReference type="GO" id="GO:0006313">
    <property type="term" value="P:DNA transposition"/>
    <property type="evidence" value="ECO:0007669"/>
    <property type="project" value="InterPro"/>
</dbReference>
<proteinExistence type="predicted"/>
<dbReference type="InterPro" id="IPR009057">
    <property type="entry name" value="Homeodomain-like_sf"/>
</dbReference>
<dbReference type="EMBL" id="FMWO01000023">
    <property type="protein sequence ID" value="SCZ84483.1"/>
    <property type="molecule type" value="Genomic_DNA"/>
</dbReference>
<dbReference type="Proteomes" id="UP000198729">
    <property type="component" value="Unassembled WGS sequence"/>
</dbReference>
<dbReference type="Pfam" id="PF01527">
    <property type="entry name" value="HTH_Tnp_1"/>
    <property type="match status" value="1"/>
</dbReference>
<gene>
    <name evidence="1" type="ORF">NSMM_170001</name>
    <name evidence="2" type="ORF">NSMM_180030</name>
</gene>
<dbReference type="AlphaFoldDB" id="A0A1G5SCB2"/>
<dbReference type="SUPFAM" id="SSF46689">
    <property type="entry name" value="Homeodomain-like"/>
    <property type="match status" value="1"/>
</dbReference>
<dbReference type="GO" id="GO:0004803">
    <property type="term" value="F:transposase activity"/>
    <property type="evidence" value="ECO:0007669"/>
    <property type="project" value="InterPro"/>
</dbReference>
<dbReference type="InterPro" id="IPR002514">
    <property type="entry name" value="Transposase_8"/>
</dbReference>
<evidence type="ECO:0000313" key="2">
    <source>
        <dbReference type="EMBL" id="SCZ84483.1"/>
    </source>
</evidence>
<sequence length="42" mass="4716">MEPRKHYTKEFKLDAISLVLDEGLTIAEAARSLGIRANMLGR</sequence>
<protein>
    <submittedName>
        <fullName evidence="1">Transposase</fullName>
    </submittedName>
</protein>
<evidence type="ECO:0000313" key="1">
    <source>
        <dbReference type="EMBL" id="SCZ84450.1"/>
    </source>
</evidence>
<dbReference type="GO" id="GO:0003677">
    <property type="term" value="F:DNA binding"/>
    <property type="evidence" value="ECO:0007669"/>
    <property type="project" value="InterPro"/>
</dbReference>
<reference evidence="1 3" key="1">
    <citation type="submission" date="2016-10" db="EMBL/GenBank/DDBJ databases">
        <authorList>
            <person name="de Groot N.N."/>
        </authorList>
    </citation>
    <scope>NUCLEOTIDE SEQUENCE [LARGE SCALE GENOMIC DNA]</scope>
    <source>
        <strain evidence="1">1</strain>
    </source>
</reference>
<dbReference type="Gene3D" id="1.10.10.60">
    <property type="entry name" value="Homeodomain-like"/>
    <property type="match status" value="1"/>
</dbReference>
<accession>A0A1G5SCB2</accession>
<name>A0A1G5SCB2_9PROT</name>
<keyword evidence="3" id="KW-1185">Reference proteome</keyword>
<dbReference type="EMBL" id="FMWO01000022">
    <property type="protein sequence ID" value="SCZ84450.1"/>
    <property type="molecule type" value="Genomic_DNA"/>
</dbReference>
<organism evidence="1 3">
    <name type="scientific">Nitrosomonas mobilis</name>
    <dbReference type="NCBI Taxonomy" id="51642"/>
    <lineage>
        <taxon>Bacteria</taxon>
        <taxon>Pseudomonadati</taxon>
        <taxon>Pseudomonadota</taxon>
        <taxon>Betaproteobacteria</taxon>
        <taxon>Nitrosomonadales</taxon>
        <taxon>Nitrosomonadaceae</taxon>
        <taxon>Nitrosomonas</taxon>
    </lineage>
</organism>